<feature type="compositionally biased region" description="Polar residues" evidence="1">
    <location>
        <begin position="304"/>
        <end position="323"/>
    </location>
</feature>
<feature type="compositionally biased region" description="Polar residues" evidence="1">
    <location>
        <begin position="368"/>
        <end position="384"/>
    </location>
</feature>
<sequence length="384" mass="42548">MVYERFGRKHVLIASAILHTVTSHTWIDCLGLDPKELYEYSDLYIYQGNLTKTRCDGFIIDYVDRGHPDCGVLNTHKILKKDAEKGANVCTGLPAKSVQQAKRNLQVRCEETVYYAYLPNGHIAKDKKAIGTKYGVYWTGKPRTGIKSTNEISINTLLPGSSGDFDDKNCGETLDNHKQPSGRAGDGVPCIGKFKIPPNTPPGIYNAVWYWEFWLSDEDEYVDQDQARGYSGASYHSCFQFEVLSDKYNRDRHKSLNFDDNSPNVENVAAPVVPPALDSLPKPQIRRPSIQVIVDPVVIPVSDNSKPMSPSQRQNPPISNSNKGYPPESSIPRSTPVPEVTIVEVSEVSDVSPLRSADAIPPEKASPNKMTESLSLPQVNHGSC</sequence>
<name>F0WFB9_9STRA</name>
<evidence type="ECO:0000259" key="2">
    <source>
        <dbReference type="Pfam" id="PF24320"/>
    </source>
</evidence>
<protein>
    <submittedName>
        <fullName evidence="3">Uncharacterized protein AlNc14C81G5309</fullName>
    </submittedName>
</protein>
<dbReference type="HOGENOM" id="CLU_041623_2_0_1"/>
<reference evidence="3" key="2">
    <citation type="submission" date="2011-02" db="EMBL/GenBank/DDBJ databases">
        <authorList>
            <person name="MacLean D."/>
        </authorList>
    </citation>
    <scope>NUCLEOTIDE SEQUENCE</scope>
</reference>
<proteinExistence type="predicted"/>
<dbReference type="AlphaFoldDB" id="F0WFB9"/>
<dbReference type="InterPro" id="IPR055915">
    <property type="entry name" value="DUF7492"/>
</dbReference>
<evidence type="ECO:0000313" key="3">
    <source>
        <dbReference type="EMBL" id="CCA19901.1"/>
    </source>
</evidence>
<accession>F0WFB9</accession>
<gene>
    <name evidence="3" type="primary">AlNc14C81G5309</name>
    <name evidence="3" type="ORF">ALNC14_060440</name>
</gene>
<evidence type="ECO:0000256" key="1">
    <source>
        <dbReference type="SAM" id="MobiDB-lite"/>
    </source>
</evidence>
<dbReference type="Pfam" id="PF24320">
    <property type="entry name" value="DUF7492"/>
    <property type="match status" value="1"/>
</dbReference>
<feature type="region of interest" description="Disordered" evidence="1">
    <location>
        <begin position="301"/>
        <end position="384"/>
    </location>
</feature>
<reference evidence="3" key="1">
    <citation type="journal article" date="2011" name="PLoS Biol.">
        <title>Gene gain and loss during evolution of obligate parasitism in the white rust pathogen of Arabidopsis thaliana.</title>
        <authorList>
            <person name="Kemen E."/>
            <person name="Gardiner A."/>
            <person name="Schultz-Larsen T."/>
            <person name="Kemen A.C."/>
            <person name="Balmuth A.L."/>
            <person name="Robert-Seilaniantz A."/>
            <person name="Bailey K."/>
            <person name="Holub E."/>
            <person name="Studholme D.J."/>
            <person name="Maclean D."/>
            <person name="Jones J.D."/>
        </authorList>
    </citation>
    <scope>NUCLEOTIDE SEQUENCE</scope>
</reference>
<feature type="domain" description="DUF7492" evidence="2">
    <location>
        <begin position="55"/>
        <end position="262"/>
    </location>
</feature>
<organism evidence="3">
    <name type="scientific">Albugo laibachii Nc14</name>
    <dbReference type="NCBI Taxonomy" id="890382"/>
    <lineage>
        <taxon>Eukaryota</taxon>
        <taxon>Sar</taxon>
        <taxon>Stramenopiles</taxon>
        <taxon>Oomycota</taxon>
        <taxon>Peronosporomycetes</taxon>
        <taxon>Albuginales</taxon>
        <taxon>Albuginaceae</taxon>
        <taxon>Albugo</taxon>
    </lineage>
</organism>
<dbReference type="EMBL" id="FR824126">
    <property type="protein sequence ID" value="CCA19901.1"/>
    <property type="molecule type" value="Genomic_DNA"/>
</dbReference>